<evidence type="ECO:0000313" key="1">
    <source>
        <dbReference type="EMBL" id="KCY11376.1"/>
    </source>
</evidence>
<dbReference type="EMBL" id="JMOD01000136">
    <property type="protein sequence ID" value="KCY11376.1"/>
    <property type="molecule type" value="Genomic_DNA"/>
</dbReference>
<gene>
    <name evidence="1" type="ORF">J596_3954</name>
</gene>
<sequence length="38" mass="4582">MKQYALEHKAMIFFLNKMNKLCILTHMEAWQSGLMHRS</sequence>
<dbReference type="PATRIC" id="fig|1310697.3.peg.3738"/>
<reference evidence="1 2" key="1">
    <citation type="submission" date="2014-04" db="EMBL/GenBank/DDBJ databases">
        <title>Comparative genomics and transcriptomics to identify genetic mechanisms underlying the emergence of carbapenem resistant Acinetobacter baumannii (CRAb).</title>
        <authorList>
            <person name="Harris A.D."/>
            <person name="Johnson K.J."/>
            <person name="George J."/>
            <person name="Nadendla S."/>
            <person name="Daugherty S.C."/>
            <person name="Parankush S."/>
            <person name="Sadzewicz L."/>
            <person name="Tallon L."/>
            <person name="Sengamalay N."/>
            <person name="Hazen T.H."/>
            <person name="Rasko D.A."/>
        </authorList>
    </citation>
    <scope>NUCLEOTIDE SEQUENCE [LARGE SCALE GENOMIC DNA]</scope>
    <source>
        <strain evidence="1 2">21072</strain>
    </source>
</reference>
<accession>A0A062HXS0</accession>
<protein>
    <submittedName>
        <fullName evidence="1">Uncharacterized protein</fullName>
    </submittedName>
</protein>
<organism evidence="1 2">
    <name type="scientific">Acinetobacter baumannii 21072</name>
    <dbReference type="NCBI Taxonomy" id="1310697"/>
    <lineage>
        <taxon>Bacteria</taxon>
        <taxon>Pseudomonadati</taxon>
        <taxon>Pseudomonadota</taxon>
        <taxon>Gammaproteobacteria</taxon>
        <taxon>Moraxellales</taxon>
        <taxon>Moraxellaceae</taxon>
        <taxon>Acinetobacter</taxon>
        <taxon>Acinetobacter calcoaceticus/baumannii complex</taxon>
    </lineage>
</organism>
<proteinExistence type="predicted"/>
<dbReference type="Proteomes" id="UP000027327">
    <property type="component" value="Unassembled WGS sequence"/>
</dbReference>
<comment type="caution">
    <text evidence="1">The sequence shown here is derived from an EMBL/GenBank/DDBJ whole genome shotgun (WGS) entry which is preliminary data.</text>
</comment>
<name>A0A062HXS0_ACIBA</name>
<evidence type="ECO:0000313" key="2">
    <source>
        <dbReference type="Proteomes" id="UP000027327"/>
    </source>
</evidence>
<dbReference type="AlphaFoldDB" id="A0A062HXS0"/>